<keyword evidence="2" id="KW-0677">Repeat</keyword>
<dbReference type="GO" id="GO:0019888">
    <property type="term" value="F:protein phosphatase regulator activity"/>
    <property type="evidence" value="ECO:0007669"/>
    <property type="project" value="InterPro"/>
</dbReference>
<dbReference type="PRINTS" id="PR00600">
    <property type="entry name" value="PP2APR55"/>
</dbReference>
<sequence length="141" mass="15587">MSIEALEWHVSQVKGSLTGDALEGDNFTCVEYNDTGELLAVGDKGGRVTVFKENSSGEGNSTCYDVYCAFTSHEPEFDYLKSLEIEEKINSITWLPKITSAHHLLSANDKTVKLWRLSERQHEACDMSIAVSGTIERVALA</sequence>
<dbReference type="InterPro" id="IPR036322">
    <property type="entry name" value="WD40_repeat_dom_sf"/>
</dbReference>
<evidence type="ECO:0000313" key="4">
    <source>
        <dbReference type="Proteomes" id="UP000316759"/>
    </source>
</evidence>
<dbReference type="SUPFAM" id="SSF50978">
    <property type="entry name" value="WD40 repeat-like"/>
    <property type="match status" value="1"/>
</dbReference>
<dbReference type="AlphaFoldDB" id="A0A504YIV7"/>
<keyword evidence="4" id="KW-1185">Reference proteome</keyword>
<dbReference type="OrthoDB" id="6274823at2759"/>
<dbReference type="GO" id="GO:0000159">
    <property type="term" value="C:protein phosphatase type 2A complex"/>
    <property type="evidence" value="ECO:0007669"/>
    <property type="project" value="InterPro"/>
</dbReference>
<dbReference type="InterPro" id="IPR000009">
    <property type="entry name" value="PP2A_PR55"/>
</dbReference>
<dbReference type="PROSITE" id="PS01024">
    <property type="entry name" value="PR55_1"/>
    <property type="match status" value="1"/>
</dbReference>
<evidence type="ECO:0000256" key="1">
    <source>
        <dbReference type="ARBA" id="ARBA00022574"/>
    </source>
</evidence>
<keyword evidence="1" id="KW-0853">WD repeat</keyword>
<dbReference type="EMBL" id="SUNJ01009531">
    <property type="protein sequence ID" value="TPP60341.1"/>
    <property type="molecule type" value="Genomic_DNA"/>
</dbReference>
<protein>
    <submittedName>
        <fullName evidence="3">2ABA</fullName>
    </submittedName>
</protein>
<proteinExistence type="predicted"/>
<comment type="caution">
    <text evidence="3">The sequence shown here is derived from an EMBL/GenBank/DDBJ whole genome shotgun (WGS) entry which is preliminary data.</text>
</comment>
<dbReference type="InterPro" id="IPR018067">
    <property type="entry name" value="PP2A_PR55_CS"/>
</dbReference>
<dbReference type="STRING" id="46835.A0A504YIV7"/>
<evidence type="ECO:0000313" key="3">
    <source>
        <dbReference type="EMBL" id="TPP60341.1"/>
    </source>
</evidence>
<dbReference type="InterPro" id="IPR015943">
    <property type="entry name" value="WD40/YVTN_repeat-like_dom_sf"/>
</dbReference>
<evidence type="ECO:0000256" key="2">
    <source>
        <dbReference type="ARBA" id="ARBA00022737"/>
    </source>
</evidence>
<organism evidence="3 4">
    <name type="scientific">Fasciola gigantica</name>
    <name type="common">Giant liver fluke</name>
    <dbReference type="NCBI Taxonomy" id="46835"/>
    <lineage>
        <taxon>Eukaryota</taxon>
        <taxon>Metazoa</taxon>
        <taxon>Spiralia</taxon>
        <taxon>Lophotrochozoa</taxon>
        <taxon>Platyhelminthes</taxon>
        <taxon>Trematoda</taxon>
        <taxon>Digenea</taxon>
        <taxon>Plagiorchiida</taxon>
        <taxon>Echinostomata</taxon>
        <taxon>Echinostomatoidea</taxon>
        <taxon>Fasciolidae</taxon>
        <taxon>Fasciola</taxon>
    </lineage>
</organism>
<accession>A0A504YIV7</accession>
<reference evidence="3 4" key="1">
    <citation type="submission" date="2019-04" db="EMBL/GenBank/DDBJ databases">
        <title>Annotation for the trematode Fasciola gigantica.</title>
        <authorList>
            <person name="Choi Y.-J."/>
        </authorList>
    </citation>
    <scope>NUCLEOTIDE SEQUENCE [LARGE SCALE GENOMIC DNA]</scope>
    <source>
        <strain evidence="3">Uganda_cow_1</strain>
    </source>
</reference>
<gene>
    <name evidence="3" type="ORF">FGIG_07177</name>
</gene>
<name>A0A504YIV7_FASGI</name>
<dbReference type="Gene3D" id="2.130.10.10">
    <property type="entry name" value="YVTN repeat-like/Quinoprotein amine dehydrogenase"/>
    <property type="match status" value="1"/>
</dbReference>
<dbReference type="Proteomes" id="UP000316759">
    <property type="component" value="Unassembled WGS sequence"/>
</dbReference>
<dbReference type="PANTHER" id="PTHR11871">
    <property type="entry name" value="PROTEIN PHOSPHATASE PP2A REGULATORY SUBUNIT B"/>
    <property type="match status" value="1"/>
</dbReference>